<gene>
    <name evidence="9" type="ORF">RR46_02461</name>
</gene>
<evidence type="ECO:0000313" key="9">
    <source>
        <dbReference type="EMBL" id="KPJ04764.1"/>
    </source>
</evidence>
<protein>
    <submittedName>
        <fullName evidence="9">Uncharacterized protein</fullName>
    </submittedName>
</protein>
<dbReference type="AlphaFoldDB" id="A0A194QH70"/>
<evidence type="ECO:0000256" key="5">
    <source>
        <dbReference type="ARBA" id="ARBA00022737"/>
    </source>
</evidence>
<evidence type="ECO:0000256" key="4">
    <source>
        <dbReference type="ARBA" id="ARBA00022574"/>
    </source>
</evidence>
<sequence>MDTASEAYLAQRIRHRSNIFVFAEKVTNPRIFVLSYPRFNQLALLKDLDVNRYKSLCMMEGDLIATFSGFPNYLLTVWNWRTQQRLVALPTGVIRRKQIYMFVSKL</sequence>
<evidence type="ECO:0000256" key="8">
    <source>
        <dbReference type="ARBA" id="ARBA00023273"/>
    </source>
</evidence>
<evidence type="ECO:0000313" key="10">
    <source>
        <dbReference type="Proteomes" id="UP000053268"/>
    </source>
</evidence>
<evidence type="ECO:0000256" key="2">
    <source>
        <dbReference type="ARBA" id="ARBA00004245"/>
    </source>
</evidence>
<keyword evidence="7" id="KW-0206">Cytoskeleton</keyword>
<keyword evidence="5" id="KW-0677">Repeat</keyword>
<keyword evidence="6" id="KW-0175">Coiled coil</keyword>
<dbReference type="Proteomes" id="UP000053268">
    <property type="component" value="Unassembled WGS sequence"/>
</dbReference>
<dbReference type="GO" id="GO:0005930">
    <property type="term" value="C:axoneme"/>
    <property type="evidence" value="ECO:0007669"/>
    <property type="project" value="TreeGrafter"/>
</dbReference>
<dbReference type="EMBL" id="KQ458860">
    <property type="protein sequence ID" value="KPJ04764.1"/>
    <property type="molecule type" value="Genomic_DNA"/>
</dbReference>
<dbReference type="PANTHER" id="PTHR14885">
    <property type="entry name" value="CILIA- AND FLAGELLA-ASSOCIATED PROTEIN 43-RELATED"/>
    <property type="match status" value="1"/>
</dbReference>
<proteinExistence type="predicted"/>
<keyword evidence="4" id="KW-0853">WD repeat</keyword>
<accession>A0A194QH70</accession>
<dbReference type="GO" id="GO:0060271">
    <property type="term" value="P:cilium assembly"/>
    <property type="evidence" value="ECO:0007669"/>
    <property type="project" value="TreeGrafter"/>
</dbReference>
<reference evidence="9 10" key="1">
    <citation type="journal article" date="2015" name="Nat. Commun.">
        <title>Outbred genome sequencing and CRISPR/Cas9 gene editing in butterflies.</title>
        <authorList>
            <person name="Li X."/>
            <person name="Fan D."/>
            <person name="Zhang W."/>
            <person name="Liu G."/>
            <person name="Zhang L."/>
            <person name="Zhao L."/>
            <person name="Fang X."/>
            <person name="Chen L."/>
            <person name="Dong Y."/>
            <person name="Chen Y."/>
            <person name="Ding Y."/>
            <person name="Zhao R."/>
            <person name="Feng M."/>
            <person name="Zhu Y."/>
            <person name="Feng Y."/>
            <person name="Jiang X."/>
            <person name="Zhu D."/>
            <person name="Xiang H."/>
            <person name="Feng X."/>
            <person name="Li S."/>
            <person name="Wang J."/>
            <person name="Zhang G."/>
            <person name="Kronforst M.R."/>
            <person name="Wang W."/>
        </authorList>
    </citation>
    <scope>NUCLEOTIDE SEQUENCE [LARGE SCALE GENOMIC DNA]</scope>
    <source>
        <strain evidence="9">Ya'a_city_454_Px</strain>
        <tissue evidence="9">Whole body</tissue>
    </source>
</reference>
<keyword evidence="8" id="KW-0966">Cell projection</keyword>
<evidence type="ECO:0000256" key="7">
    <source>
        <dbReference type="ARBA" id="ARBA00023212"/>
    </source>
</evidence>
<name>A0A194QH70_PAPXU</name>
<evidence type="ECO:0000256" key="3">
    <source>
        <dbReference type="ARBA" id="ARBA00022490"/>
    </source>
</evidence>
<dbReference type="PANTHER" id="PTHR14885:SF1">
    <property type="entry name" value="CILIA- AND FLAGELLA-ASSOCIATED PROTEIN 43"/>
    <property type="match status" value="1"/>
</dbReference>
<keyword evidence="10" id="KW-1185">Reference proteome</keyword>
<evidence type="ECO:0000256" key="1">
    <source>
        <dbReference type="ARBA" id="ARBA00004138"/>
    </source>
</evidence>
<organism evidence="9 10">
    <name type="scientific">Papilio xuthus</name>
    <name type="common">Asian swallowtail butterfly</name>
    <dbReference type="NCBI Taxonomy" id="66420"/>
    <lineage>
        <taxon>Eukaryota</taxon>
        <taxon>Metazoa</taxon>
        <taxon>Ecdysozoa</taxon>
        <taxon>Arthropoda</taxon>
        <taxon>Hexapoda</taxon>
        <taxon>Insecta</taxon>
        <taxon>Pterygota</taxon>
        <taxon>Neoptera</taxon>
        <taxon>Endopterygota</taxon>
        <taxon>Lepidoptera</taxon>
        <taxon>Glossata</taxon>
        <taxon>Ditrysia</taxon>
        <taxon>Papilionoidea</taxon>
        <taxon>Papilionidae</taxon>
        <taxon>Papilioninae</taxon>
        <taxon>Papilio</taxon>
    </lineage>
</organism>
<evidence type="ECO:0000256" key="6">
    <source>
        <dbReference type="ARBA" id="ARBA00023054"/>
    </source>
</evidence>
<keyword evidence="3" id="KW-0963">Cytoplasm</keyword>
<comment type="subcellular location">
    <subcellularLocation>
        <location evidence="1">Cell projection</location>
        <location evidence="1">Cilium</location>
    </subcellularLocation>
    <subcellularLocation>
        <location evidence="2">Cytoplasm</location>
        <location evidence="2">Cytoskeleton</location>
    </subcellularLocation>
</comment>